<proteinExistence type="predicted"/>
<dbReference type="EMBL" id="AP023189">
    <property type="protein sequence ID" value="BCG22597.1"/>
    <property type="molecule type" value="Genomic_DNA"/>
</dbReference>
<reference evidence="1 3" key="1">
    <citation type="submission" date="2020-05" db="EMBL/GenBank/DDBJ databases">
        <title>Characterization of novel class B3 metallo-beta-lactamase from novel Pseudomonas species.</title>
        <authorList>
            <person name="Yamada K."/>
            <person name="Aoki K."/>
            <person name="Ishii Y."/>
        </authorList>
    </citation>
    <scope>NUCLEOTIDE SEQUENCE [LARGE SCALE GENOMIC DNA]</scope>
    <source>
        <strain evidence="1 3">TUM18999</strain>
        <strain evidence="2 4">TUM20286</strain>
    </source>
</reference>
<protein>
    <submittedName>
        <fullName evidence="1">Uncharacterized protein</fullName>
    </submittedName>
</protein>
<dbReference type="KEGG" id="ptw:TUM18999_07880"/>
<evidence type="ECO:0000313" key="1">
    <source>
        <dbReference type="EMBL" id="BCG22597.1"/>
    </source>
</evidence>
<sequence length="133" mass="13873">MAHAPLDAQAHAAVEILPIGADPFPTAPAATATLMLCQDSKRSLGSSGDTSHDFSISGIDGFNNSTGKARHAVIQPCGIKKTHGSFQSVAPATQLMKPDVVVRLERLQLLPDGTSTNTEHPPQLLTGVKLAVL</sequence>
<dbReference type="AlphaFoldDB" id="A0A6J4DYL2"/>
<keyword evidence="4" id="KW-1185">Reference proteome</keyword>
<accession>A0A6J4DYL2</accession>
<organism evidence="1 3">
    <name type="scientific">Pseudomonas tohonis</name>
    <dbReference type="NCBI Taxonomy" id="2725477"/>
    <lineage>
        <taxon>Bacteria</taxon>
        <taxon>Pseudomonadati</taxon>
        <taxon>Pseudomonadota</taxon>
        <taxon>Gammaproteobacteria</taxon>
        <taxon>Pseudomonadales</taxon>
        <taxon>Pseudomonadaceae</taxon>
        <taxon>Pseudomonas</taxon>
    </lineage>
</organism>
<evidence type="ECO:0000313" key="4">
    <source>
        <dbReference type="Proteomes" id="UP001054892"/>
    </source>
</evidence>
<dbReference type="Proteomes" id="UP001054892">
    <property type="component" value="Unassembled WGS sequence"/>
</dbReference>
<dbReference type="Proteomes" id="UP000509383">
    <property type="component" value="Chromosome"/>
</dbReference>
<dbReference type="EMBL" id="BQKM01000014">
    <property type="protein sequence ID" value="GJN54863.1"/>
    <property type="molecule type" value="Genomic_DNA"/>
</dbReference>
<name>A0A6J4DYL2_9PSED</name>
<evidence type="ECO:0000313" key="3">
    <source>
        <dbReference type="Proteomes" id="UP000509383"/>
    </source>
</evidence>
<evidence type="ECO:0000313" key="2">
    <source>
        <dbReference type="EMBL" id="GJN54863.1"/>
    </source>
</evidence>
<gene>
    <name evidence="1" type="ORF">TUM18999_07880</name>
    <name evidence="2" type="ORF">TUM20286_46150</name>
</gene>